<accession>A0A5J5EYW8</accession>
<sequence length="144" mass="15358">MIIVAIPIARITLATQLAAATQSPGLSNDLSKASTTVALITKAFLITVPTTVTLITMATPFAKLGLRLWPARAAIPIAPIALATPLAEDAANRRILLDEGVYNILPWTRTRNLPLLYHPPHRAASERVLVGCLKPARAISATTH</sequence>
<comment type="caution">
    <text evidence="1">The sequence shown here is derived from an EMBL/GenBank/DDBJ whole genome shotgun (WGS) entry which is preliminary data.</text>
</comment>
<gene>
    <name evidence="1" type="ORF">FN846DRAFT_889962</name>
</gene>
<reference evidence="1 2" key="1">
    <citation type="submission" date="2019-09" db="EMBL/GenBank/DDBJ databases">
        <title>Draft genome of the ectomycorrhizal ascomycete Sphaerosporella brunnea.</title>
        <authorList>
            <consortium name="DOE Joint Genome Institute"/>
            <person name="Benucci G.M."/>
            <person name="Marozzi G."/>
            <person name="Antonielli L."/>
            <person name="Sanchez S."/>
            <person name="Marco P."/>
            <person name="Wang X."/>
            <person name="Falini L.B."/>
            <person name="Barry K."/>
            <person name="Haridas S."/>
            <person name="Lipzen A."/>
            <person name="Labutti K."/>
            <person name="Grigoriev I.V."/>
            <person name="Murat C."/>
            <person name="Martin F."/>
            <person name="Albertini E."/>
            <person name="Donnini D."/>
            <person name="Bonito G."/>
        </authorList>
    </citation>
    <scope>NUCLEOTIDE SEQUENCE [LARGE SCALE GENOMIC DNA]</scope>
    <source>
        <strain evidence="1 2">Sb_GMNB300</strain>
    </source>
</reference>
<dbReference type="Proteomes" id="UP000326924">
    <property type="component" value="Unassembled WGS sequence"/>
</dbReference>
<name>A0A5J5EYW8_9PEZI</name>
<proteinExistence type="predicted"/>
<protein>
    <submittedName>
        <fullName evidence="1">Uncharacterized protein</fullName>
    </submittedName>
</protein>
<organism evidence="1 2">
    <name type="scientific">Sphaerosporella brunnea</name>
    <dbReference type="NCBI Taxonomy" id="1250544"/>
    <lineage>
        <taxon>Eukaryota</taxon>
        <taxon>Fungi</taxon>
        <taxon>Dikarya</taxon>
        <taxon>Ascomycota</taxon>
        <taxon>Pezizomycotina</taxon>
        <taxon>Pezizomycetes</taxon>
        <taxon>Pezizales</taxon>
        <taxon>Pyronemataceae</taxon>
        <taxon>Sphaerosporella</taxon>
    </lineage>
</organism>
<evidence type="ECO:0000313" key="2">
    <source>
        <dbReference type="Proteomes" id="UP000326924"/>
    </source>
</evidence>
<dbReference type="EMBL" id="VXIS01000082">
    <property type="protein sequence ID" value="KAA8906942.1"/>
    <property type="molecule type" value="Genomic_DNA"/>
</dbReference>
<keyword evidence="2" id="KW-1185">Reference proteome</keyword>
<evidence type="ECO:0000313" key="1">
    <source>
        <dbReference type="EMBL" id="KAA8906942.1"/>
    </source>
</evidence>
<dbReference type="InParanoid" id="A0A5J5EYW8"/>
<dbReference type="AlphaFoldDB" id="A0A5J5EYW8"/>